<comment type="caution">
    <text evidence="2">The sequence shown here is derived from an EMBL/GenBank/DDBJ whole genome shotgun (WGS) entry which is preliminary data.</text>
</comment>
<feature type="compositionally biased region" description="Low complexity" evidence="1">
    <location>
        <begin position="95"/>
        <end position="109"/>
    </location>
</feature>
<keyword evidence="3" id="KW-1185">Reference proteome</keyword>
<dbReference type="AlphaFoldDB" id="A0AAD6Z0Z9"/>
<evidence type="ECO:0000313" key="2">
    <source>
        <dbReference type="EMBL" id="KAJ7302569.1"/>
    </source>
</evidence>
<dbReference type="EMBL" id="JARIHO010000114">
    <property type="protein sequence ID" value="KAJ7302569.1"/>
    <property type="molecule type" value="Genomic_DNA"/>
</dbReference>
<dbReference type="Proteomes" id="UP001218218">
    <property type="component" value="Unassembled WGS sequence"/>
</dbReference>
<evidence type="ECO:0000256" key="1">
    <source>
        <dbReference type="SAM" id="MobiDB-lite"/>
    </source>
</evidence>
<name>A0AAD6Z0Z9_9AGAR</name>
<proteinExistence type="predicted"/>
<gene>
    <name evidence="2" type="ORF">DFH08DRAFT_977699</name>
</gene>
<accession>A0AAD6Z0Z9</accession>
<reference evidence="2" key="1">
    <citation type="submission" date="2023-03" db="EMBL/GenBank/DDBJ databases">
        <title>Massive genome expansion in bonnet fungi (Mycena s.s.) driven by repeated elements and novel gene families across ecological guilds.</title>
        <authorList>
            <consortium name="Lawrence Berkeley National Laboratory"/>
            <person name="Harder C.B."/>
            <person name="Miyauchi S."/>
            <person name="Viragh M."/>
            <person name="Kuo A."/>
            <person name="Thoen E."/>
            <person name="Andreopoulos B."/>
            <person name="Lu D."/>
            <person name="Skrede I."/>
            <person name="Drula E."/>
            <person name="Henrissat B."/>
            <person name="Morin E."/>
            <person name="Kohler A."/>
            <person name="Barry K."/>
            <person name="LaButti K."/>
            <person name="Morin E."/>
            <person name="Salamov A."/>
            <person name="Lipzen A."/>
            <person name="Mereny Z."/>
            <person name="Hegedus B."/>
            <person name="Baldrian P."/>
            <person name="Stursova M."/>
            <person name="Weitz H."/>
            <person name="Taylor A."/>
            <person name="Grigoriev I.V."/>
            <person name="Nagy L.G."/>
            <person name="Martin F."/>
            <person name="Kauserud H."/>
        </authorList>
    </citation>
    <scope>NUCLEOTIDE SEQUENCE</scope>
    <source>
        <strain evidence="2">CBHHK002</strain>
    </source>
</reference>
<sequence>MTLSHITSSHRASIRAEGQVSDDYAAGIKQAHTNYRSKHRELLAFKARLRRQTAFVAKHGREALLDRIAKERARADAAWEAQQAEIERQHREKQAAAAAARHSSSATVI</sequence>
<feature type="region of interest" description="Disordered" evidence="1">
    <location>
        <begin position="84"/>
        <end position="109"/>
    </location>
</feature>
<feature type="compositionally biased region" description="Basic and acidic residues" evidence="1">
    <location>
        <begin position="85"/>
        <end position="94"/>
    </location>
</feature>
<organism evidence="2 3">
    <name type="scientific">Mycena albidolilacea</name>
    <dbReference type="NCBI Taxonomy" id="1033008"/>
    <lineage>
        <taxon>Eukaryota</taxon>
        <taxon>Fungi</taxon>
        <taxon>Dikarya</taxon>
        <taxon>Basidiomycota</taxon>
        <taxon>Agaricomycotina</taxon>
        <taxon>Agaricomycetes</taxon>
        <taxon>Agaricomycetidae</taxon>
        <taxon>Agaricales</taxon>
        <taxon>Marasmiineae</taxon>
        <taxon>Mycenaceae</taxon>
        <taxon>Mycena</taxon>
    </lineage>
</organism>
<protein>
    <submittedName>
        <fullName evidence="2">Uncharacterized protein</fullName>
    </submittedName>
</protein>
<evidence type="ECO:0000313" key="3">
    <source>
        <dbReference type="Proteomes" id="UP001218218"/>
    </source>
</evidence>